<proteinExistence type="predicted"/>
<evidence type="ECO:0000313" key="2">
    <source>
        <dbReference type="Proteomes" id="UP000214689"/>
    </source>
</evidence>
<dbReference type="AlphaFoldDB" id="A0A223ATU2"/>
<evidence type="ECO:0008006" key="3">
    <source>
        <dbReference type="Google" id="ProtNLM"/>
    </source>
</evidence>
<protein>
    <recommendedName>
        <fullName evidence="3">DUF4317 domain-containing protein</fullName>
    </recommendedName>
</protein>
<name>A0A223ATU2_9FIRM</name>
<dbReference type="OrthoDB" id="1642058at2"/>
<reference evidence="2" key="1">
    <citation type="submission" date="2016-05" db="EMBL/GenBank/DDBJ databases">
        <authorList>
            <person name="Holder M.E."/>
            <person name="Ajami N.J."/>
            <person name="Petrosino J.F."/>
        </authorList>
    </citation>
    <scope>NUCLEOTIDE SEQUENCE [LARGE SCALE GENOMIC DNA]</scope>
    <source>
        <strain evidence="2">ATCC 700696</strain>
    </source>
</reference>
<evidence type="ECO:0000313" key="1">
    <source>
        <dbReference type="EMBL" id="ASS38393.1"/>
    </source>
</evidence>
<dbReference type="RefSeq" id="WP_157682610.1">
    <property type="nucleotide sequence ID" value="NZ_CP016199.1"/>
</dbReference>
<dbReference type="InterPro" id="IPR025466">
    <property type="entry name" value="DUF4317"/>
</dbReference>
<accession>A0A223ATU2</accession>
<dbReference type="EMBL" id="CP016199">
    <property type="protein sequence ID" value="ASS38393.1"/>
    <property type="molecule type" value="Genomic_DNA"/>
</dbReference>
<dbReference type="Pfam" id="PF14199">
    <property type="entry name" value="DUF4317"/>
    <property type="match status" value="1"/>
</dbReference>
<keyword evidence="2" id="KW-1185">Reference proteome</keyword>
<dbReference type="Proteomes" id="UP000214689">
    <property type="component" value="Chromosome"/>
</dbReference>
<gene>
    <name evidence="1" type="ORF">AXF17_08320</name>
</gene>
<sequence>MNRKEIREIKKRFSPDMNNFGHIYGCYVNAAREVITYMDSPTMLMENEEREMYMKTLKKVLSGALGRNLLDVEFSTAQVEDSDEHRLLQTLRTSHLSNETMRKILFQRIIDSVDMGDTGYAILLAADAYDVPYKDSGSDEWSEESTDQFEYFVCCLCPVKDPKGALRYLAEEKNFRGVSTGSILGAPDMGFMFPTFDDRMTNIYQALYYTRSSADVHSDFLKAVFNLDKLPMAANTQKNAFDSALADSLKDECDIDVVKALHSQIGEKIDILKEVKSDEAPEIHINELEEILMKSGTSDEAIEKFHDTCKQYFEGEEFFNPENLINRKQFKIETPEANISVDPEHAFGIKTEVIDGRSYLMIPISEGITVNGVDVSLPDAGEGEISEGEEA</sequence>
<organism evidence="1 2">
    <name type="scientific">Mogibacterium pumilum</name>
    <dbReference type="NCBI Taxonomy" id="86332"/>
    <lineage>
        <taxon>Bacteria</taxon>
        <taxon>Bacillati</taxon>
        <taxon>Bacillota</taxon>
        <taxon>Clostridia</taxon>
        <taxon>Peptostreptococcales</taxon>
        <taxon>Anaerovoracaceae</taxon>
        <taxon>Mogibacterium</taxon>
    </lineage>
</organism>